<proteinExistence type="predicted"/>
<gene>
    <name evidence="1" type="ORF">OH76DRAFT_1133505</name>
</gene>
<accession>A0A371CUM7</accession>
<name>A0A371CUM7_9APHY</name>
<reference evidence="1 2" key="1">
    <citation type="journal article" date="2018" name="Biotechnol. Biofuels">
        <title>Integrative visual omics of the white-rot fungus Polyporus brumalis exposes the biotechnological potential of its oxidative enzymes for delignifying raw plant biomass.</title>
        <authorList>
            <person name="Miyauchi S."/>
            <person name="Rancon A."/>
            <person name="Drula E."/>
            <person name="Hage H."/>
            <person name="Chaduli D."/>
            <person name="Favel A."/>
            <person name="Grisel S."/>
            <person name="Henrissat B."/>
            <person name="Herpoel-Gimbert I."/>
            <person name="Ruiz-Duenas F.J."/>
            <person name="Chevret D."/>
            <person name="Hainaut M."/>
            <person name="Lin J."/>
            <person name="Wang M."/>
            <person name="Pangilinan J."/>
            <person name="Lipzen A."/>
            <person name="Lesage-Meessen L."/>
            <person name="Navarro D."/>
            <person name="Riley R."/>
            <person name="Grigoriev I.V."/>
            <person name="Zhou S."/>
            <person name="Raouche S."/>
            <person name="Rosso M.N."/>
        </authorList>
    </citation>
    <scope>NUCLEOTIDE SEQUENCE [LARGE SCALE GENOMIC DNA]</scope>
    <source>
        <strain evidence="1 2">BRFM 1820</strain>
    </source>
</reference>
<organism evidence="1 2">
    <name type="scientific">Lentinus brumalis</name>
    <dbReference type="NCBI Taxonomy" id="2498619"/>
    <lineage>
        <taxon>Eukaryota</taxon>
        <taxon>Fungi</taxon>
        <taxon>Dikarya</taxon>
        <taxon>Basidiomycota</taxon>
        <taxon>Agaricomycotina</taxon>
        <taxon>Agaricomycetes</taxon>
        <taxon>Polyporales</taxon>
        <taxon>Polyporaceae</taxon>
        <taxon>Lentinus</taxon>
    </lineage>
</organism>
<dbReference type="Proteomes" id="UP000256964">
    <property type="component" value="Unassembled WGS sequence"/>
</dbReference>
<protein>
    <submittedName>
        <fullName evidence="1">Uncharacterized protein</fullName>
    </submittedName>
</protein>
<dbReference type="EMBL" id="KZ857457">
    <property type="protein sequence ID" value="RDX43972.1"/>
    <property type="molecule type" value="Genomic_DNA"/>
</dbReference>
<evidence type="ECO:0000313" key="1">
    <source>
        <dbReference type="EMBL" id="RDX43972.1"/>
    </source>
</evidence>
<sequence>MSARYEPCLLSPGSSPPPRRHHAFRALLSRVYYQHRAIVFCHPRIHSPIPEQETITHNHTHPSYSPFISLAARALILTDICYIVLRTSSHLYSVPPLQSLYHPAPPIPRPRNLSL</sequence>
<evidence type="ECO:0000313" key="2">
    <source>
        <dbReference type="Proteomes" id="UP000256964"/>
    </source>
</evidence>
<keyword evidence="2" id="KW-1185">Reference proteome</keyword>
<dbReference type="AlphaFoldDB" id="A0A371CUM7"/>